<dbReference type="CDD" id="cd00067">
    <property type="entry name" value="GAL4"/>
    <property type="match status" value="1"/>
</dbReference>
<dbReference type="InterPro" id="IPR036864">
    <property type="entry name" value="Zn2-C6_fun-type_DNA-bd_sf"/>
</dbReference>
<accession>G9N507</accession>
<proteinExistence type="predicted"/>
<keyword evidence="5" id="KW-1185">Reference proteome</keyword>
<dbReference type="OMA" id="NHANPPC"/>
<evidence type="ECO:0000256" key="1">
    <source>
        <dbReference type="ARBA" id="ARBA00023242"/>
    </source>
</evidence>
<dbReference type="InParanoid" id="G9N507"/>
<dbReference type="SUPFAM" id="SSF57701">
    <property type="entry name" value="Zn2/Cys6 DNA-binding domain"/>
    <property type="match status" value="1"/>
</dbReference>
<dbReference type="RefSeq" id="XP_013952055.1">
    <property type="nucleotide sequence ID" value="XM_014096580.1"/>
</dbReference>
<evidence type="ECO:0000313" key="5">
    <source>
        <dbReference type="Proteomes" id="UP000007115"/>
    </source>
</evidence>
<dbReference type="HOGENOM" id="CLU_694518_0_0_1"/>
<organism evidence="4 5">
    <name type="scientific">Hypocrea virens (strain Gv29-8 / FGSC 10586)</name>
    <name type="common">Gliocladium virens</name>
    <name type="synonym">Trichoderma virens</name>
    <dbReference type="NCBI Taxonomy" id="413071"/>
    <lineage>
        <taxon>Eukaryota</taxon>
        <taxon>Fungi</taxon>
        <taxon>Dikarya</taxon>
        <taxon>Ascomycota</taxon>
        <taxon>Pezizomycotina</taxon>
        <taxon>Sordariomycetes</taxon>
        <taxon>Hypocreomycetidae</taxon>
        <taxon>Hypocreales</taxon>
        <taxon>Hypocreaceae</taxon>
        <taxon>Trichoderma</taxon>
    </lineage>
</organism>
<dbReference type="PROSITE" id="PS50048">
    <property type="entry name" value="ZN2_CY6_FUNGAL_2"/>
    <property type="match status" value="1"/>
</dbReference>
<dbReference type="PANTHER" id="PTHR43374:SF1">
    <property type="entry name" value="FLAVIN PRENYLTRANSFERASE PAD1, MITOCHONDRIAL"/>
    <property type="match status" value="1"/>
</dbReference>
<feature type="domain" description="Zn(2)-C6 fungal-type" evidence="3">
    <location>
        <begin position="30"/>
        <end position="61"/>
    </location>
</feature>
<dbReference type="PANTHER" id="PTHR43374">
    <property type="entry name" value="FLAVIN PRENYLTRANSFERASE"/>
    <property type="match status" value="1"/>
</dbReference>
<protein>
    <recommendedName>
        <fullName evidence="3">Zn(2)-C6 fungal-type domain-containing protein</fullName>
    </recommendedName>
</protein>
<dbReference type="AlphaFoldDB" id="G9N507"/>
<dbReference type="Gene3D" id="4.10.240.10">
    <property type="entry name" value="Zn(2)-C6 fungal-type DNA-binding domain"/>
    <property type="match status" value="1"/>
</dbReference>
<evidence type="ECO:0000313" key="4">
    <source>
        <dbReference type="EMBL" id="EHK17853.1"/>
    </source>
</evidence>
<feature type="region of interest" description="Disordered" evidence="2">
    <location>
        <begin position="139"/>
        <end position="158"/>
    </location>
</feature>
<feature type="compositionally biased region" description="Polar residues" evidence="2">
    <location>
        <begin position="139"/>
        <end position="153"/>
    </location>
</feature>
<reference evidence="4 5" key="1">
    <citation type="journal article" date="2011" name="Genome Biol.">
        <title>Comparative genome sequence analysis underscores mycoparasitism as the ancestral life style of Trichoderma.</title>
        <authorList>
            <person name="Kubicek C.P."/>
            <person name="Herrera-Estrella A."/>
            <person name="Seidl-Seiboth V."/>
            <person name="Martinez D.A."/>
            <person name="Druzhinina I.S."/>
            <person name="Thon M."/>
            <person name="Zeilinger S."/>
            <person name="Casas-Flores S."/>
            <person name="Horwitz B.A."/>
            <person name="Mukherjee P.K."/>
            <person name="Mukherjee M."/>
            <person name="Kredics L."/>
            <person name="Alcaraz L.D."/>
            <person name="Aerts A."/>
            <person name="Antal Z."/>
            <person name="Atanasova L."/>
            <person name="Cervantes-Badillo M.G."/>
            <person name="Challacombe J."/>
            <person name="Chertkov O."/>
            <person name="McCluskey K."/>
            <person name="Coulpier F."/>
            <person name="Deshpande N."/>
            <person name="von Doehren H."/>
            <person name="Ebbole D.J."/>
            <person name="Esquivel-Naranjo E.U."/>
            <person name="Fekete E."/>
            <person name="Flipphi M."/>
            <person name="Glaser F."/>
            <person name="Gomez-Rodriguez E.Y."/>
            <person name="Gruber S."/>
            <person name="Han C."/>
            <person name="Henrissat B."/>
            <person name="Hermosa R."/>
            <person name="Hernandez-Onate M."/>
            <person name="Karaffa L."/>
            <person name="Kosti I."/>
            <person name="Le Crom S."/>
            <person name="Lindquist E."/>
            <person name="Lucas S."/>
            <person name="Luebeck M."/>
            <person name="Luebeck P.S."/>
            <person name="Margeot A."/>
            <person name="Metz B."/>
            <person name="Misra M."/>
            <person name="Nevalainen H."/>
            <person name="Omann M."/>
            <person name="Packer N."/>
            <person name="Perrone G."/>
            <person name="Uresti-Rivera E.E."/>
            <person name="Salamov A."/>
            <person name="Schmoll M."/>
            <person name="Seiboth B."/>
            <person name="Shapiro H."/>
            <person name="Sukno S."/>
            <person name="Tamayo-Ramos J.A."/>
            <person name="Tisch D."/>
            <person name="Wiest A."/>
            <person name="Wilkinson H.H."/>
            <person name="Zhang M."/>
            <person name="Coutinho P.M."/>
            <person name="Kenerley C.M."/>
            <person name="Monte E."/>
            <person name="Baker S.E."/>
            <person name="Grigoriev I.V."/>
        </authorList>
    </citation>
    <scope>NUCLEOTIDE SEQUENCE [LARGE SCALE GENOMIC DNA]</scope>
    <source>
        <strain evidence="5">Gv29-8 / FGSC 10586</strain>
    </source>
</reference>
<feature type="compositionally biased region" description="Basic and acidic residues" evidence="2">
    <location>
        <begin position="84"/>
        <end position="105"/>
    </location>
</feature>
<gene>
    <name evidence="4" type="ORF">TRIVIDRAFT_225979</name>
</gene>
<dbReference type="PROSITE" id="PS00463">
    <property type="entry name" value="ZN2_CY6_FUNGAL_1"/>
    <property type="match status" value="1"/>
</dbReference>
<dbReference type="GeneID" id="25791989"/>
<dbReference type="InterPro" id="IPR004507">
    <property type="entry name" value="UbiX-like"/>
</dbReference>
<dbReference type="GO" id="GO:0008270">
    <property type="term" value="F:zinc ion binding"/>
    <property type="evidence" value="ECO:0007669"/>
    <property type="project" value="InterPro"/>
</dbReference>
<comment type="caution">
    <text evidence="4">The sequence shown here is derived from an EMBL/GenBank/DDBJ whole genome shotgun (WGS) entry which is preliminary data.</text>
</comment>
<dbReference type="Proteomes" id="UP000007115">
    <property type="component" value="Unassembled WGS sequence"/>
</dbReference>
<dbReference type="VEuPathDB" id="FungiDB:TRIVIDRAFT_225979"/>
<feature type="region of interest" description="Disordered" evidence="2">
    <location>
        <begin position="78"/>
        <end position="105"/>
    </location>
</feature>
<dbReference type="GO" id="GO:0016831">
    <property type="term" value="F:carboxy-lyase activity"/>
    <property type="evidence" value="ECO:0007669"/>
    <property type="project" value="TreeGrafter"/>
</dbReference>
<evidence type="ECO:0000256" key="2">
    <source>
        <dbReference type="SAM" id="MobiDB-lite"/>
    </source>
</evidence>
<name>G9N507_HYPVG</name>
<sequence length="339" mass="37875">MPQDEPKRKRTKSEYDLMLVKRRRFRPAKACYPCRRRKVKCDLNQPCESCNIRGHPDLCDYATPAQANALHKAGNASIVGKSHPASDHEDALPTPKEELPTPKEDKLTGLYVNSVAPYNTKLHLGPDSLPSLLAKYQSLSSNQHHQERNNSNGAAFKPPTNPQTIFELLCLQDSSTVSPFTNLWKPEDGPEVVYNALPEDESLTGYVRFFQTSLFRILPFTINFTQLEAVLSDFLHERAKHPAETLQSPPSACTLTWFGLLFGILACGAQLGSDQESELIKARVFACCSFQCLRLSNFISFPDIHTIQALILLVNFLQNQANAGASWSILGKYFSFDSA</sequence>
<dbReference type="Pfam" id="PF00172">
    <property type="entry name" value="Zn_clus"/>
    <property type="match status" value="1"/>
</dbReference>
<dbReference type="InterPro" id="IPR001138">
    <property type="entry name" value="Zn2Cys6_DnaBD"/>
</dbReference>
<dbReference type="GO" id="GO:0000981">
    <property type="term" value="F:DNA-binding transcription factor activity, RNA polymerase II-specific"/>
    <property type="evidence" value="ECO:0007669"/>
    <property type="project" value="InterPro"/>
</dbReference>
<dbReference type="SMART" id="SM00066">
    <property type="entry name" value="GAL4"/>
    <property type="match status" value="1"/>
</dbReference>
<keyword evidence="1" id="KW-0539">Nucleus</keyword>
<evidence type="ECO:0000259" key="3">
    <source>
        <dbReference type="PROSITE" id="PS50048"/>
    </source>
</evidence>
<dbReference type="EMBL" id="ABDF02000087">
    <property type="protein sequence ID" value="EHK17853.1"/>
    <property type="molecule type" value="Genomic_DNA"/>
</dbReference>
<dbReference type="CDD" id="cd12148">
    <property type="entry name" value="fungal_TF_MHR"/>
    <property type="match status" value="1"/>
</dbReference>
<dbReference type="STRING" id="413071.G9N507"/>
<dbReference type="eggNOG" id="ENOG502SIWN">
    <property type="taxonomic scope" value="Eukaryota"/>
</dbReference>
<dbReference type="OrthoDB" id="1747771at2759"/>